<evidence type="ECO:0000313" key="13">
    <source>
        <dbReference type="Proteomes" id="UP000018466"/>
    </source>
</evidence>
<dbReference type="InterPro" id="IPR045865">
    <property type="entry name" value="ACT-like_dom_sf"/>
</dbReference>
<dbReference type="EC" id="4.2.1.51" evidence="2"/>
<evidence type="ECO:0000256" key="5">
    <source>
        <dbReference type="ARBA" id="ARBA00023141"/>
    </source>
</evidence>
<evidence type="ECO:0000256" key="7">
    <source>
        <dbReference type="ARBA" id="ARBA00023239"/>
    </source>
</evidence>
<evidence type="ECO:0000256" key="4">
    <source>
        <dbReference type="ARBA" id="ARBA00022605"/>
    </source>
</evidence>
<gene>
    <name evidence="12" type="ORF">HMPREF9623_01247</name>
</gene>
<comment type="caution">
    <text evidence="12">The sequence shown here is derived from an EMBL/GenBank/DDBJ whole genome shotgun (WGS) entry which is preliminary data.</text>
</comment>
<dbReference type="RefSeq" id="WP_009533080.1">
    <property type="nucleotide sequence ID" value="NZ_JH590863.1"/>
</dbReference>
<dbReference type="EMBL" id="AGEL01000007">
    <property type="protein sequence ID" value="EHO16548.1"/>
    <property type="molecule type" value="Genomic_DNA"/>
</dbReference>
<evidence type="ECO:0000313" key="12">
    <source>
        <dbReference type="EMBL" id="EHO16548.1"/>
    </source>
</evidence>
<dbReference type="PIRSF" id="PIRSF001500">
    <property type="entry name" value="Chor_mut_pdt_Ppr"/>
    <property type="match status" value="1"/>
</dbReference>
<comment type="catalytic activity">
    <reaction evidence="8">
        <text>prephenate + H(+) = 3-phenylpyruvate + CO2 + H2O</text>
        <dbReference type="Rhea" id="RHEA:21648"/>
        <dbReference type="ChEBI" id="CHEBI:15377"/>
        <dbReference type="ChEBI" id="CHEBI:15378"/>
        <dbReference type="ChEBI" id="CHEBI:16526"/>
        <dbReference type="ChEBI" id="CHEBI:18005"/>
        <dbReference type="ChEBI" id="CHEBI:29934"/>
        <dbReference type="EC" id="4.2.1.51"/>
    </reaction>
</comment>
<feature type="domain" description="ACT" evidence="11">
    <location>
        <begin position="210"/>
        <end position="286"/>
    </location>
</feature>
<dbReference type="InterPro" id="IPR008242">
    <property type="entry name" value="Chor_mutase/pphenate_deHydtase"/>
</dbReference>
<name>A0AA36Y4F6_9FIRM</name>
<dbReference type="GeneID" id="86941006"/>
<protein>
    <recommendedName>
        <fullName evidence="3">Prephenate dehydratase</fullName>
        <ecNumber evidence="2">4.2.1.51</ecNumber>
    </recommendedName>
</protein>
<evidence type="ECO:0000256" key="2">
    <source>
        <dbReference type="ARBA" id="ARBA00013147"/>
    </source>
</evidence>
<keyword evidence="13" id="KW-1185">Reference proteome</keyword>
<dbReference type="Gene3D" id="3.40.190.10">
    <property type="entry name" value="Periplasmic binding protein-like II"/>
    <property type="match status" value="2"/>
</dbReference>
<dbReference type="AlphaFoldDB" id="A0AA36Y4F6"/>
<dbReference type="CDD" id="cd13631">
    <property type="entry name" value="PBP2_Ct-PDT_like"/>
    <property type="match status" value="1"/>
</dbReference>
<dbReference type="Pfam" id="PF00800">
    <property type="entry name" value="PDT"/>
    <property type="match status" value="1"/>
</dbReference>
<dbReference type="InterPro" id="IPR002912">
    <property type="entry name" value="ACT_dom"/>
</dbReference>
<dbReference type="Gene3D" id="3.30.70.260">
    <property type="match status" value="1"/>
</dbReference>
<dbReference type="Proteomes" id="UP000018466">
    <property type="component" value="Unassembled WGS sequence"/>
</dbReference>
<dbReference type="GO" id="GO:0005737">
    <property type="term" value="C:cytoplasm"/>
    <property type="evidence" value="ECO:0007669"/>
    <property type="project" value="TreeGrafter"/>
</dbReference>
<evidence type="ECO:0000259" key="10">
    <source>
        <dbReference type="PROSITE" id="PS51171"/>
    </source>
</evidence>
<dbReference type="InterPro" id="IPR001086">
    <property type="entry name" value="Preph_deHydtase"/>
</dbReference>
<feature type="domain" description="Prephenate dehydratase" evidence="10">
    <location>
        <begin position="19"/>
        <end position="198"/>
    </location>
</feature>
<keyword evidence="7" id="KW-0456">Lyase</keyword>
<keyword evidence="6" id="KW-0584">Phenylalanine biosynthesis</keyword>
<feature type="site" description="Essential for prephenate dehydratase activity" evidence="9">
    <location>
        <position position="191"/>
    </location>
</feature>
<dbReference type="PROSITE" id="PS51671">
    <property type="entry name" value="ACT"/>
    <property type="match status" value="1"/>
</dbReference>
<dbReference type="GO" id="GO:0009094">
    <property type="term" value="P:L-phenylalanine biosynthetic process"/>
    <property type="evidence" value="ECO:0007669"/>
    <property type="project" value="UniProtKB-KW"/>
</dbReference>
<evidence type="ECO:0000256" key="9">
    <source>
        <dbReference type="PIRSR" id="PIRSR001500-2"/>
    </source>
</evidence>
<keyword evidence="4" id="KW-0028">Amino-acid biosynthesis</keyword>
<dbReference type="SUPFAM" id="SSF53850">
    <property type="entry name" value="Periplasmic binding protein-like II"/>
    <property type="match status" value="1"/>
</dbReference>
<evidence type="ECO:0000259" key="11">
    <source>
        <dbReference type="PROSITE" id="PS51671"/>
    </source>
</evidence>
<dbReference type="PROSITE" id="PS51171">
    <property type="entry name" value="PREPHENATE_DEHYDR_3"/>
    <property type="match status" value="1"/>
</dbReference>
<reference evidence="12 13" key="1">
    <citation type="submission" date="2011-10" db="EMBL/GenBank/DDBJ databases">
        <title>The Genome Sequence of Lachnospiraceae bacterium ACC2.</title>
        <authorList>
            <consortium name="The Broad Institute Genome Sequencing Platform"/>
            <person name="Earl A."/>
            <person name="Ward D."/>
            <person name="Feldgarden M."/>
            <person name="Gevers D."/>
            <person name="Sizova M."/>
            <person name="Hazen A."/>
            <person name="Epstein S."/>
            <person name="Young S.K."/>
            <person name="Zeng Q."/>
            <person name="Gargeya S."/>
            <person name="Fitzgerald M."/>
            <person name="Haas B."/>
            <person name="Abouelleil A."/>
            <person name="Alvarado L."/>
            <person name="Arachchi H.M."/>
            <person name="Berlin A."/>
            <person name="Brown A."/>
            <person name="Chapman S.B."/>
            <person name="Chen Z."/>
            <person name="Dunbar C."/>
            <person name="Freedman E."/>
            <person name="Gearin G."/>
            <person name="Goldberg J."/>
            <person name="Griggs A."/>
            <person name="Gujja S."/>
            <person name="Heiman D."/>
            <person name="Howarth C."/>
            <person name="Larson L."/>
            <person name="Lui A."/>
            <person name="MacDonald P.J.P."/>
            <person name="Montmayeur A."/>
            <person name="Murphy C."/>
            <person name="Neiman D."/>
            <person name="Pearson M."/>
            <person name="Priest M."/>
            <person name="Roberts A."/>
            <person name="Saif S."/>
            <person name="Shea T."/>
            <person name="Shenoy N."/>
            <person name="Sisk P."/>
            <person name="Stolte C."/>
            <person name="Sykes S."/>
            <person name="Wortman J."/>
            <person name="Nusbaum C."/>
            <person name="Birren B."/>
        </authorList>
    </citation>
    <scope>NUCLEOTIDE SEQUENCE [LARGE SCALE GENOMIC DNA]</scope>
    <source>
        <strain evidence="12 13">ACC2</strain>
    </source>
</reference>
<evidence type="ECO:0000256" key="1">
    <source>
        <dbReference type="ARBA" id="ARBA00004741"/>
    </source>
</evidence>
<organism evidence="12 13">
    <name type="scientific">Stomatobaculum longum</name>
    <dbReference type="NCBI Taxonomy" id="796942"/>
    <lineage>
        <taxon>Bacteria</taxon>
        <taxon>Bacillati</taxon>
        <taxon>Bacillota</taxon>
        <taxon>Clostridia</taxon>
        <taxon>Lachnospirales</taxon>
        <taxon>Lachnospiraceae</taxon>
        <taxon>Stomatobaculum</taxon>
    </lineage>
</organism>
<dbReference type="CDD" id="cd04905">
    <property type="entry name" value="ACT_CM-PDT"/>
    <property type="match status" value="1"/>
</dbReference>
<evidence type="ECO:0000256" key="8">
    <source>
        <dbReference type="ARBA" id="ARBA00047848"/>
    </source>
</evidence>
<dbReference type="PANTHER" id="PTHR21022">
    <property type="entry name" value="PREPHENATE DEHYDRATASE P PROTEIN"/>
    <property type="match status" value="1"/>
</dbReference>
<dbReference type="PANTHER" id="PTHR21022:SF19">
    <property type="entry name" value="PREPHENATE DEHYDRATASE-RELATED"/>
    <property type="match status" value="1"/>
</dbReference>
<proteinExistence type="predicted"/>
<accession>A0AA36Y4F6</accession>
<evidence type="ECO:0000256" key="3">
    <source>
        <dbReference type="ARBA" id="ARBA00021872"/>
    </source>
</evidence>
<sequence length="286" mass="31125">MSQDTFGYERCERLPHAERIVYQGLEGAYSNLAAVQFFSQYPEAGFSHVKTFDAAVRAVDEGTGDYAVLPIENSTAGSVADSYDALAKREVSVVGEYLLPVRHALLACGDAALADIRTVYSHPQGIKQCAPFFEEHPEIEAVAVSNTAVAAQLVQAMGKSSAAAIASAYAGQIYGLKVLIPTLNYRAENTTRFLIVGKEKLYLCGAKTVSLMMETRHEAGALYHVLGALYAEGINLLRLAARPVPEVSWAYRFFLDFSGSLEEAAVQRALREVERLSTSLRILGCF</sequence>
<comment type="pathway">
    <text evidence="1">Amino-acid biosynthesis; L-phenylalanine biosynthesis; phenylpyruvate from prephenate: step 1/1.</text>
</comment>
<keyword evidence="5" id="KW-0057">Aromatic amino acid biosynthesis</keyword>
<dbReference type="SUPFAM" id="SSF55021">
    <property type="entry name" value="ACT-like"/>
    <property type="match status" value="1"/>
</dbReference>
<dbReference type="GO" id="GO:0004664">
    <property type="term" value="F:prephenate dehydratase activity"/>
    <property type="evidence" value="ECO:0007669"/>
    <property type="project" value="UniProtKB-EC"/>
</dbReference>
<evidence type="ECO:0000256" key="6">
    <source>
        <dbReference type="ARBA" id="ARBA00023222"/>
    </source>
</evidence>